<dbReference type="EC" id="2.1.1.-" evidence="7"/>
<keyword evidence="3" id="KW-0862">Zinc</keyword>
<evidence type="ECO:0000256" key="4">
    <source>
        <dbReference type="PROSITE-ProRule" id="PRU00134"/>
    </source>
</evidence>
<keyword evidence="2 4" id="KW-0863">Zinc-finger</keyword>
<evidence type="ECO:0000259" key="5">
    <source>
        <dbReference type="PROSITE" id="PS50280"/>
    </source>
</evidence>
<sequence>MSSSLCDACGLPPKPNQRLLNCTRCNSVKYHNSICQRKHYPQHKKICRQKAAEREKKRAAVTAAEAAEAEPLVECQSLTGKGRSLVAASALSVGCRPLAGIKKDINNKRETREDGLCAPIVPPTLIESMRTTRCTYCFQLIDRTNSSPTNVLHVHCSMECRNLDRFWKKEQIASMKLISSRKISSMPSPTVLMCCRILAASLTNPAVMAKYNELCHNEVDDNYANTEQGRVHLNIITQCHHLFLAMGDISAAKLALDLIEPNPILAFQFISRLSMNGFSICNAEQKALGVGVYPTASMINHSCRPNAVQTFWLSGSSDHHYPPMLQITMCRDAKEGEEVTISYCDVSAPRHNRRKGLKTNYNFLCDCALCQDTERDDALIGLKCAGSCNGRVRSSSSGLLSIEHTWDENEQYHCEACGYSNFEDSLKAITKLMTRIETIEAKLKDDSVHDSIKYSKSMGQDLKQLFDLMSKSYCHPQTSWYVACSSDVFVHWCANALNHISDEDEQLNICHQALSVLEKSRNATKCCYDYEGDLTWLIKRGMEAKLRLFVNPVDFDAIRLVQGVRRDLMHYYPSTDEIISSLDETIRAYSYS</sequence>
<gene>
    <name evidence="7" type="ORF">QTG54_012888</name>
</gene>
<dbReference type="GO" id="GO:0032259">
    <property type="term" value="P:methylation"/>
    <property type="evidence" value="ECO:0007669"/>
    <property type="project" value="UniProtKB-KW"/>
</dbReference>
<evidence type="ECO:0000313" key="7">
    <source>
        <dbReference type="EMBL" id="KAK1736288.1"/>
    </source>
</evidence>
<proteinExistence type="predicted"/>
<protein>
    <submittedName>
        <fullName evidence="7">SET domain-containing protein</fullName>
        <ecNumber evidence="7">2.1.1.-</ecNumber>
    </submittedName>
</protein>
<dbReference type="InterPro" id="IPR050869">
    <property type="entry name" value="H3K4_H4K5_MeTrfase"/>
</dbReference>
<comment type="caution">
    <text evidence="7">The sequence shown here is derived from an EMBL/GenBank/DDBJ whole genome shotgun (WGS) entry which is preliminary data.</text>
</comment>
<feature type="domain" description="MYND-type" evidence="6">
    <location>
        <begin position="6"/>
        <end position="47"/>
    </location>
</feature>
<evidence type="ECO:0000256" key="1">
    <source>
        <dbReference type="ARBA" id="ARBA00022723"/>
    </source>
</evidence>
<dbReference type="InterPro" id="IPR001214">
    <property type="entry name" value="SET_dom"/>
</dbReference>
<dbReference type="PANTHER" id="PTHR12197">
    <property type="entry name" value="HISTONE-LYSINE N-METHYLTRANSFERASE SMYD"/>
    <property type="match status" value="1"/>
</dbReference>
<dbReference type="Proteomes" id="UP001224775">
    <property type="component" value="Unassembled WGS sequence"/>
</dbReference>
<dbReference type="SUPFAM" id="SSF82199">
    <property type="entry name" value="SET domain"/>
    <property type="match status" value="1"/>
</dbReference>
<organism evidence="7 8">
    <name type="scientific">Skeletonema marinoi</name>
    <dbReference type="NCBI Taxonomy" id="267567"/>
    <lineage>
        <taxon>Eukaryota</taxon>
        <taxon>Sar</taxon>
        <taxon>Stramenopiles</taxon>
        <taxon>Ochrophyta</taxon>
        <taxon>Bacillariophyta</taxon>
        <taxon>Coscinodiscophyceae</taxon>
        <taxon>Thalassiosirophycidae</taxon>
        <taxon>Thalassiosirales</taxon>
        <taxon>Skeletonemataceae</taxon>
        <taxon>Skeletonema</taxon>
        <taxon>Skeletonema marinoi-dohrnii complex</taxon>
    </lineage>
</organism>
<dbReference type="Pfam" id="PF01753">
    <property type="entry name" value="zf-MYND"/>
    <property type="match status" value="1"/>
</dbReference>
<dbReference type="GO" id="GO:0005634">
    <property type="term" value="C:nucleus"/>
    <property type="evidence" value="ECO:0007669"/>
    <property type="project" value="TreeGrafter"/>
</dbReference>
<dbReference type="Gene3D" id="1.10.220.160">
    <property type="match status" value="1"/>
</dbReference>
<reference evidence="7" key="1">
    <citation type="submission" date="2023-06" db="EMBL/GenBank/DDBJ databases">
        <title>Survivors Of The Sea: Transcriptome response of Skeletonema marinoi to long-term dormancy.</title>
        <authorList>
            <person name="Pinder M.I.M."/>
            <person name="Kourtchenko O."/>
            <person name="Robertson E.K."/>
            <person name="Larsson T."/>
            <person name="Maumus F."/>
            <person name="Osuna-Cruz C.M."/>
            <person name="Vancaester E."/>
            <person name="Stenow R."/>
            <person name="Vandepoele K."/>
            <person name="Ploug H."/>
            <person name="Bruchert V."/>
            <person name="Godhe A."/>
            <person name="Topel M."/>
        </authorList>
    </citation>
    <scope>NUCLEOTIDE SEQUENCE</scope>
    <source>
        <strain evidence="7">R05AC</strain>
    </source>
</reference>
<evidence type="ECO:0000256" key="2">
    <source>
        <dbReference type="ARBA" id="ARBA00022771"/>
    </source>
</evidence>
<dbReference type="PROSITE" id="PS50865">
    <property type="entry name" value="ZF_MYND_2"/>
    <property type="match status" value="1"/>
</dbReference>
<evidence type="ECO:0000259" key="6">
    <source>
        <dbReference type="PROSITE" id="PS50865"/>
    </source>
</evidence>
<keyword evidence="7" id="KW-0489">Methyltransferase</keyword>
<dbReference type="AlphaFoldDB" id="A0AAD9D862"/>
<dbReference type="PROSITE" id="PS50280">
    <property type="entry name" value="SET"/>
    <property type="match status" value="1"/>
</dbReference>
<keyword evidence="7" id="KW-0808">Transferase</keyword>
<dbReference type="InterPro" id="IPR046341">
    <property type="entry name" value="SET_dom_sf"/>
</dbReference>
<name>A0AAD9D862_9STRA</name>
<evidence type="ECO:0000256" key="3">
    <source>
        <dbReference type="ARBA" id="ARBA00022833"/>
    </source>
</evidence>
<keyword evidence="1" id="KW-0479">Metal-binding</keyword>
<evidence type="ECO:0000313" key="8">
    <source>
        <dbReference type="Proteomes" id="UP001224775"/>
    </source>
</evidence>
<dbReference type="GO" id="GO:0008168">
    <property type="term" value="F:methyltransferase activity"/>
    <property type="evidence" value="ECO:0007669"/>
    <property type="project" value="UniProtKB-KW"/>
</dbReference>
<dbReference type="Gene3D" id="6.10.140.2220">
    <property type="match status" value="2"/>
</dbReference>
<dbReference type="Gene3D" id="2.170.270.10">
    <property type="entry name" value="SET domain"/>
    <property type="match status" value="1"/>
</dbReference>
<dbReference type="EMBL" id="JATAAI010000029">
    <property type="protein sequence ID" value="KAK1736288.1"/>
    <property type="molecule type" value="Genomic_DNA"/>
</dbReference>
<dbReference type="SUPFAM" id="SSF144232">
    <property type="entry name" value="HIT/MYND zinc finger-like"/>
    <property type="match status" value="1"/>
</dbReference>
<dbReference type="InterPro" id="IPR002893">
    <property type="entry name" value="Znf_MYND"/>
</dbReference>
<dbReference type="PANTHER" id="PTHR12197:SF251">
    <property type="entry name" value="EG:BACR7C10.4 PROTEIN"/>
    <property type="match status" value="1"/>
</dbReference>
<dbReference type="Pfam" id="PF00856">
    <property type="entry name" value="SET"/>
    <property type="match status" value="1"/>
</dbReference>
<feature type="domain" description="SET" evidence="5">
    <location>
        <begin position="70"/>
        <end position="344"/>
    </location>
</feature>
<keyword evidence="8" id="KW-1185">Reference proteome</keyword>
<dbReference type="GO" id="GO:0008270">
    <property type="term" value="F:zinc ion binding"/>
    <property type="evidence" value="ECO:0007669"/>
    <property type="project" value="UniProtKB-KW"/>
</dbReference>
<accession>A0AAD9D862</accession>